<dbReference type="PANTHER" id="PTHR34761">
    <property type="entry name" value="NUCLEOLUS AND NEURAL PROGENITOR PROTEIN"/>
    <property type="match status" value="1"/>
</dbReference>
<evidence type="ECO:0000259" key="1">
    <source>
        <dbReference type="Pfam" id="PF14780"/>
    </source>
</evidence>
<dbReference type="InterPro" id="IPR052835">
    <property type="entry name" value="Nepro"/>
</dbReference>
<proteinExistence type="predicted"/>
<dbReference type="PANTHER" id="PTHR34761:SF1">
    <property type="entry name" value="NUCLEOLUS AND NEURAL PROGENITOR PROTEIN"/>
    <property type="match status" value="1"/>
</dbReference>
<dbReference type="Pfam" id="PF14780">
    <property type="entry name" value="NEPRO_N"/>
    <property type="match status" value="1"/>
</dbReference>
<dbReference type="InterPro" id="IPR027951">
    <property type="entry name" value="Nepro_N"/>
</dbReference>
<feature type="domain" description="Nucleolus and neural progenitor protein-like N-terminal" evidence="1">
    <location>
        <begin position="7"/>
        <end position="185"/>
    </location>
</feature>
<dbReference type="GO" id="GO:0005634">
    <property type="term" value="C:nucleus"/>
    <property type="evidence" value="ECO:0007669"/>
    <property type="project" value="TreeGrafter"/>
</dbReference>
<gene>
    <name evidence="2" type="ORF">g.7799</name>
</gene>
<protein>
    <recommendedName>
        <fullName evidence="1">Nucleolus and neural progenitor protein-like N-terminal domain-containing protein</fullName>
    </recommendedName>
</protein>
<evidence type="ECO:0000313" key="2">
    <source>
        <dbReference type="EMBL" id="JAS79280.1"/>
    </source>
</evidence>
<accession>A0A1B6HXB5</accession>
<reference evidence="2" key="1">
    <citation type="submission" date="2015-11" db="EMBL/GenBank/DDBJ databases">
        <title>De novo transcriptome assembly of four potential Pierce s Disease insect vectors from Arizona vineyards.</title>
        <authorList>
            <person name="Tassone E.E."/>
        </authorList>
    </citation>
    <scope>NUCLEOTIDE SEQUENCE</scope>
</reference>
<dbReference type="EMBL" id="GECU01028426">
    <property type="protein sequence ID" value="JAS79280.1"/>
    <property type="molecule type" value="Transcribed_RNA"/>
</dbReference>
<name>A0A1B6HXB5_9HEMI</name>
<sequence>MDTPLFWNILDIPAPVCLSVPFSCGNAKKVCGQIKFAMNQIKMKMNDLTQLDLEAATLSRLIYRSKHKHRQEKSFKALQMINRCLTNYKTMHLPFTLSSVRDTLQDNCGPTKQMMEWTLVRLYGVAHLFHRVYLLCLDAAGHLFVKVKLTHLWELTMFSLAVVSRIWTVSQYLVRLACEWYQNLYQFLDKLQPSSTPWLPEGRVLPSDLARTLDNPKYLKLKSVENPSNLLQQVDTSVPEPERAQLTKKVLSVLDNGLFDDIGESIQPKHFKKNKGLCREHTENHLVKHKKQIETEMEWKTSQKKDGCQKKYKHSIDNIKSSHDLLKFLQVESTYHGSTSNHLKSSTKQSVFKNVDKLQWTMIKKFINKRIKLLRTTEERGDTKRRETLLKQVCENIRHWTS</sequence>
<dbReference type="GO" id="GO:0045747">
    <property type="term" value="P:positive regulation of Notch signaling pathway"/>
    <property type="evidence" value="ECO:0007669"/>
    <property type="project" value="TreeGrafter"/>
</dbReference>
<dbReference type="AlphaFoldDB" id="A0A1B6HXB5"/>
<organism evidence="2">
    <name type="scientific">Homalodisca liturata</name>
    <dbReference type="NCBI Taxonomy" id="320908"/>
    <lineage>
        <taxon>Eukaryota</taxon>
        <taxon>Metazoa</taxon>
        <taxon>Ecdysozoa</taxon>
        <taxon>Arthropoda</taxon>
        <taxon>Hexapoda</taxon>
        <taxon>Insecta</taxon>
        <taxon>Pterygota</taxon>
        <taxon>Neoptera</taxon>
        <taxon>Paraneoptera</taxon>
        <taxon>Hemiptera</taxon>
        <taxon>Auchenorrhyncha</taxon>
        <taxon>Membracoidea</taxon>
        <taxon>Cicadellidae</taxon>
        <taxon>Cicadellinae</taxon>
        <taxon>Proconiini</taxon>
        <taxon>Homalodisca</taxon>
    </lineage>
</organism>